<feature type="region of interest" description="Disordered" evidence="1">
    <location>
        <begin position="1"/>
        <end position="22"/>
    </location>
</feature>
<gene>
    <name evidence="3" type="ORF">QYM36_015769</name>
</gene>
<dbReference type="Proteomes" id="UP001187531">
    <property type="component" value="Unassembled WGS sequence"/>
</dbReference>
<proteinExistence type="predicted"/>
<accession>A0AA88H650</accession>
<evidence type="ECO:0000256" key="2">
    <source>
        <dbReference type="SAM" id="Phobius"/>
    </source>
</evidence>
<keyword evidence="4" id="KW-1185">Reference proteome</keyword>
<feature type="transmembrane region" description="Helical" evidence="2">
    <location>
        <begin position="64"/>
        <end position="81"/>
    </location>
</feature>
<comment type="caution">
    <text evidence="3">The sequence shown here is derived from an EMBL/GenBank/DDBJ whole genome shotgun (WGS) entry which is preliminary data.</text>
</comment>
<keyword evidence="2" id="KW-1133">Transmembrane helix</keyword>
<feature type="non-terminal residue" evidence="3">
    <location>
        <position position="1"/>
    </location>
</feature>
<dbReference type="EMBL" id="JAVRJZ010000020">
    <property type="protein sequence ID" value="KAK2705488.1"/>
    <property type="molecule type" value="Genomic_DNA"/>
</dbReference>
<keyword evidence="2" id="KW-0812">Transmembrane</keyword>
<name>A0AA88H650_ARTSF</name>
<protein>
    <submittedName>
        <fullName evidence="3">Uncharacterized protein</fullName>
    </submittedName>
</protein>
<evidence type="ECO:0000313" key="3">
    <source>
        <dbReference type="EMBL" id="KAK2705488.1"/>
    </source>
</evidence>
<dbReference type="AlphaFoldDB" id="A0AA88H650"/>
<evidence type="ECO:0000313" key="4">
    <source>
        <dbReference type="Proteomes" id="UP001187531"/>
    </source>
</evidence>
<organism evidence="3 4">
    <name type="scientific">Artemia franciscana</name>
    <name type="common">Brine shrimp</name>
    <name type="synonym">Artemia sanfranciscana</name>
    <dbReference type="NCBI Taxonomy" id="6661"/>
    <lineage>
        <taxon>Eukaryota</taxon>
        <taxon>Metazoa</taxon>
        <taxon>Ecdysozoa</taxon>
        <taxon>Arthropoda</taxon>
        <taxon>Crustacea</taxon>
        <taxon>Branchiopoda</taxon>
        <taxon>Anostraca</taxon>
        <taxon>Artemiidae</taxon>
        <taxon>Artemia</taxon>
    </lineage>
</organism>
<keyword evidence="2" id="KW-0472">Membrane</keyword>
<reference evidence="3" key="1">
    <citation type="submission" date="2023-07" db="EMBL/GenBank/DDBJ databases">
        <title>Chromosome-level genome assembly of Artemia franciscana.</title>
        <authorList>
            <person name="Jo E."/>
        </authorList>
    </citation>
    <scope>NUCLEOTIDE SEQUENCE</scope>
    <source>
        <tissue evidence="3">Whole body</tissue>
    </source>
</reference>
<evidence type="ECO:0000256" key="1">
    <source>
        <dbReference type="SAM" id="MobiDB-lite"/>
    </source>
</evidence>
<sequence>NGTTSTDEMNLRHASGQPASGKAPWKLPCTAFTFINGMKCISTLHTPTMMKWAKIASSATTYKGIPIGVGIFGAGVSMLIYHYDRIPRLRQVVKDLIRLEADQGTLSKLWSGIWQVVCTVTGTVLVFEVTSGPRQ</sequence>